<name>A0ABZ0MXM5_9ENTR</name>
<dbReference type="EMBL" id="CP137744">
    <property type="protein sequence ID" value="WOZ79787.1"/>
    <property type="molecule type" value="Genomic_DNA"/>
</dbReference>
<proteinExistence type="predicted"/>
<dbReference type="Proteomes" id="UP001302368">
    <property type="component" value="Chromosome"/>
</dbReference>
<accession>A0ABZ0MXM5</accession>
<reference evidence="1 2" key="1">
    <citation type="submission" date="2023-10" db="EMBL/GenBank/DDBJ databases">
        <title>Genome sequencing of the isolated polysaccharide-producing bacterium Kosakonia sacchari KS2022.</title>
        <authorList>
            <person name="Yi X."/>
        </authorList>
    </citation>
    <scope>NUCLEOTIDE SEQUENCE [LARGE SCALE GENOMIC DNA]</scope>
    <source>
        <strain evidence="1 2">KS2022</strain>
    </source>
</reference>
<protein>
    <submittedName>
        <fullName evidence="1">Uncharacterized protein</fullName>
    </submittedName>
</protein>
<organism evidence="1 2">
    <name type="scientific">Kosakonia sacchari</name>
    <dbReference type="NCBI Taxonomy" id="1158459"/>
    <lineage>
        <taxon>Bacteria</taxon>
        <taxon>Pseudomonadati</taxon>
        <taxon>Pseudomonadota</taxon>
        <taxon>Gammaproteobacteria</taxon>
        <taxon>Enterobacterales</taxon>
        <taxon>Enterobacteriaceae</taxon>
        <taxon>Kosakonia</taxon>
    </lineage>
</organism>
<keyword evidence="2" id="KW-1185">Reference proteome</keyword>
<evidence type="ECO:0000313" key="1">
    <source>
        <dbReference type="EMBL" id="WOZ79787.1"/>
    </source>
</evidence>
<evidence type="ECO:0000313" key="2">
    <source>
        <dbReference type="Proteomes" id="UP001302368"/>
    </source>
</evidence>
<dbReference type="RefSeq" id="WP_305737614.1">
    <property type="nucleotide sequence ID" value="NZ_CP137744.1"/>
</dbReference>
<gene>
    <name evidence="1" type="ORF">Q8Y70_13895</name>
</gene>
<sequence length="119" mass="13764">MAPLPVERDQYGYWTHPVYNDFCDGREHIPTDEFNAWMKANGLEWTVDYRDEEEIDPAVDGYDISKWQPETPAGEGWFVGSIHDTEDGAVCIWLRNKSEPSPETAAIARQFEKLKEVEK</sequence>